<gene>
    <name evidence="5" type="ORF">GCM10022216_22520</name>
</gene>
<evidence type="ECO:0000313" key="6">
    <source>
        <dbReference type="Proteomes" id="UP001500101"/>
    </source>
</evidence>
<evidence type="ECO:0000313" key="5">
    <source>
        <dbReference type="EMBL" id="GAA4142008.1"/>
    </source>
</evidence>
<keyword evidence="6" id="KW-1185">Reference proteome</keyword>
<keyword evidence="3" id="KW-0472">Membrane</keyword>
<keyword evidence="2" id="KW-0808">Transferase</keyword>
<evidence type="ECO:0000256" key="2">
    <source>
        <dbReference type="ARBA" id="ARBA00022679"/>
    </source>
</evidence>
<proteinExistence type="predicted"/>
<dbReference type="Pfam" id="PF00535">
    <property type="entry name" value="Glycos_transf_2"/>
    <property type="match status" value="1"/>
</dbReference>
<keyword evidence="3" id="KW-1133">Transmembrane helix</keyword>
<dbReference type="EMBL" id="BAAAZI010000009">
    <property type="protein sequence ID" value="GAA4142008.1"/>
    <property type="molecule type" value="Genomic_DNA"/>
</dbReference>
<reference evidence="6" key="1">
    <citation type="journal article" date="2019" name="Int. J. Syst. Evol. Microbiol.">
        <title>The Global Catalogue of Microorganisms (GCM) 10K type strain sequencing project: providing services to taxonomists for standard genome sequencing and annotation.</title>
        <authorList>
            <consortium name="The Broad Institute Genomics Platform"/>
            <consortium name="The Broad Institute Genome Sequencing Center for Infectious Disease"/>
            <person name="Wu L."/>
            <person name="Ma J."/>
        </authorList>
    </citation>
    <scope>NUCLEOTIDE SEQUENCE [LARGE SCALE GENOMIC DNA]</scope>
    <source>
        <strain evidence="6">JCM 16704</strain>
    </source>
</reference>
<comment type="caution">
    <text evidence="5">The sequence shown here is derived from an EMBL/GenBank/DDBJ whole genome shotgun (WGS) entry which is preliminary data.</text>
</comment>
<dbReference type="CDD" id="cd00761">
    <property type="entry name" value="Glyco_tranf_GTA_type"/>
    <property type="match status" value="1"/>
</dbReference>
<keyword evidence="1" id="KW-0328">Glycosyltransferase</keyword>
<dbReference type="InterPro" id="IPR029044">
    <property type="entry name" value="Nucleotide-diphossugar_trans"/>
</dbReference>
<feature type="transmembrane region" description="Helical" evidence="3">
    <location>
        <begin position="301"/>
        <end position="320"/>
    </location>
</feature>
<dbReference type="RefSeq" id="WP_344674823.1">
    <property type="nucleotide sequence ID" value="NZ_BAAAZI010000009.1"/>
</dbReference>
<keyword evidence="3" id="KW-0812">Transmembrane</keyword>
<evidence type="ECO:0000256" key="3">
    <source>
        <dbReference type="SAM" id="Phobius"/>
    </source>
</evidence>
<protein>
    <submittedName>
        <fullName evidence="5">Glycosyltransferase family 2 protein</fullName>
    </submittedName>
</protein>
<name>A0ABP7YWH8_9SPHI</name>
<sequence>MSLDNYKFLISVIIPVYNANKYLDRCFSGLINQSLDSIEFIFIDDASIDGSYEKIIDLISLHPNKKFKIHRHTTNLGSASARNSGLKLAEGEYIGWLDADDYIEFDMFQSLYPFGGIVKHDMTWCDFDLVFSDRSERKPQNFPTDIREYLNKLLSGEIQGMLWNKLMKHDIIKKHDLKFLAGENMGEDRAFLFKFLFFSKTIHHVPENKYYYVQTSPGALTRDPKVERIYEEINNNKDILNFIFENNIHWISDSTINNFKLWSKHKLLFSTRIIDFKNWKSIFPDVNWKIMKSNIGFRHKFLGIASTIGIWPLIKFWIFLKTSFK</sequence>
<dbReference type="Proteomes" id="UP001500101">
    <property type="component" value="Unassembled WGS sequence"/>
</dbReference>
<evidence type="ECO:0000259" key="4">
    <source>
        <dbReference type="Pfam" id="PF00535"/>
    </source>
</evidence>
<dbReference type="PANTHER" id="PTHR22916">
    <property type="entry name" value="GLYCOSYLTRANSFERASE"/>
    <property type="match status" value="1"/>
</dbReference>
<accession>A0ABP7YWH8</accession>
<dbReference type="Gene3D" id="3.90.550.10">
    <property type="entry name" value="Spore Coat Polysaccharide Biosynthesis Protein SpsA, Chain A"/>
    <property type="match status" value="1"/>
</dbReference>
<dbReference type="InterPro" id="IPR001173">
    <property type="entry name" value="Glyco_trans_2-like"/>
</dbReference>
<dbReference type="SUPFAM" id="SSF53448">
    <property type="entry name" value="Nucleotide-diphospho-sugar transferases"/>
    <property type="match status" value="1"/>
</dbReference>
<feature type="domain" description="Glycosyltransferase 2-like" evidence="4">
    <location>
        <begin position="11"/>
        <end position="148"/>
    </location>
</feature>
<evidence type="ECO:0000256" key="1">
    <source>
        <dbReference type="ARBA" id="ARBA00022676"/>
    </source>
</evidence>
<dbReference type="PANTHER" id="PTHR22916:SF51">
    <property type="entry name" value="GLYCOSYLTRANSFERASE EPSH-RELATED"/>
    <property type="match status" value="1"/>
</dbReference>
<organism evidence="5 6">
    <name type="scientific">Sphingobacterium kyonggiense</name>
    <dbReference type="NCBI Taxonomy" id="714075"/>
    <lineage>
        <taxon>Bacteria</taxon>
        <taxon>Pseudomonadati</taxon>
        <taxon>Bacteroidota</taxon>
        <taxon>Sphingobacteriia</taxon>
        <taxon>Sphingobacteriales</taxon>
        <taxon>Sphingobacteriaceae</taxon>
        <taxon>Sphingobacterium</taxon>
    </lineage>
</organism>